<evidence type="ECO:0000313" key="2">
    <source>
        <dbReference type="Proteomes" id="UP001324115"/>
    </source>
</evidence>
<dbReference type="AlphaFoldDB" id="A0AAN7GB40"/>
<name>A0AAN7GB40_QUERU</name>
<gene>
    <name evidence="1" type="ORF">RGQ29_001311</name>
</gene>
<dbReference type="Proteomes" id="UP001324115">
    <property type="component" value="Unassembled WGS sequence"/>
</dbReference>
<proteinExistence type="predicted"/>
<organism evidence="1 2">
    <name type="scientific">Quercus rubra</name>
    <name type="common">Northern red oak</name>
    <name type="synonym">Quercus borealis</name>
    <dbReference type="NCBI Taxonomy" id="3512"/>
    <lineage>
        <taxon>Eukaryota</taxon>
        <taxon>Viridiplantae</taxon>
        <taxon>Streptophyta</taxon>
        <taxon>Embryophyta</taxon>
        <taxon>Tracheophyta</taxon>
        <taxon>Spermatophyta</taxon>
        <taxon>Magnoliopsida</taxon>
        <taxon>eudicotyledons</taxon>
        <taxon>Gunneridae</taxon>
        <taxon>Pentapetalae</taxon>
        <taxon>rosids</taxon>
        <taxon>fabids</taxon>
        <taxon>Fagales</taxon>
        <taxon>Fagaceae</taxon>
        <taxon>Quercus</taxon>
    </lineage>
</organism>
<sequence length="98" mass="10918">MPNKMFFCRSWVIISDFPLGSNGDLGITHSSPHEVRIVQGLVRKGFLLLVLDCIKTKSQVERQNAITVHWKSSSQDYLSDSADSVVKSVVNRIDSAVI</sequence>
<keyword evidence="2" id="KW-1185">Reference proteome</keyword>
<comment type="caution">
    <text evidence="1">The sequence shown here is derived from an EMBL/GenBank/DDBJ whole genome shotgun (WGS) entry which is preliminary data.</text>
</comment>
<evidence type="ECO:0000313" key="1">
    <source>
        <dbReference type="EMBL" id="KAK4607412.1"/>
    </source>
</evidence>
<protein>
    <submittedName>
        <fullName evidence="1">Uncharacterized protein</fullName>
    </submittedName>
</protein>
<accession>A0AAN7GB40</accession>
<dbReference type="EMBL" id="JAXUIC010000001">
    <property type="protein sequence ID" value="KAK4607412.1"/>
    <property type="molecule type" value="Genomic_DNA"/>
</dbReference>
<reference evidence="1 2" key="1">
    <citation type="journal article" date="2023" name="G3 (Bethesda)">
        <title>A haplotype-resolved chromosome-scale genome for Quercus rubra L. provides insights into the genetics of adaptive traits for red oak species.</title>
        <authorList>
            <person name="Kapoor B."/>
            <person name="Jenkins J."/>
            <person name="Schmutz J."/>
            <person name="Zhebentyayeva T."/>
            <person name="Kuelheim C."/>
            <person name="Coggeshall M."/>
            <person name="Heim C."/>
            <person name="Lasky J.R."/>
            <person name="Leites L."/>
            <person name="Islam-Faridi N."/>
            <person name="Romero-Severson J."/>
            <person name="DeLeo V.L."/>
            <person name="Lucas S.M."/>
            <person name="Lazic D."/>
            <person name="Gailing O."/>
            <person name="Carlson J."/>
            <person name="Staton M."/>
        </authorList>
    </citation>
    <scope>NUCLEOTIDE SEQUENCE [LARGE SCALE GENOMIC DNA]</scope>
    <source>
        <strain evidence="1">Pseudo-F2</strain>
    </source>
</reference>